<keyword evidence="1" id="KW-0413">Isomerase</keyword>
<keyword evidence="2" id="KW-1185">Reference proteome</keyword>
<gene>
    <name evidence="1" type="ORF">JM93_01989</name>
</gene>
<dbReference type="GO" id="GO:0016853">
    <property type="term" value="F:isomerase activity"/>
    <property type="evidence" value="ECO:0007669"/>
    <property type="project" value="UniProtKB-KW"/>
</dbReference>
<dbReference type="InterPro" id="IPR010706">
    <property type="entry name" value="Fatty_acid_cis-trans_isomerase"/>
</dbReference>
<name>A0A562T2L1_9HYPH</name>
<protein>
    <submittedName>
        <fullName evidence="1">Fatty acid cis/trans isomerase CTI</fullName>
    </submittedName>
</protein>
<dbReference type="PROSITE" id="PS51257">
    <property type="entry name" value="PROKAR_LIPOPROTEIN"/>
    <property type="match status" value="1"/>
</dbReference>
<accession>A0A562T2L1</accession>
<dbReference type="Proteomes" id="UP000320593">
    <property type="component" value="Unassembled WGS sequence"/>
</dbReference>
<evidence type="ECO:0000313" key="1">
    <source>
        <dbReference type="EMBL" id="TWI87424.1"/>
    </source>
</evidence>
<organism evidence="1 2">
    <name type="scientific">Roseibium hamelinense</name>
    <dbReference type="NCBI Taxonomy" id="150831"/>
    <lineage>
        <taxon>Bacteria</taxon>
        <taxon>Pseudomonadati</taxon>
        <taxon>Pseudomonadota</taxon>
        <taxon>Alphaproteobacteria</taxon>
        <taxon>Hyphomicrobiales</taxon>
        <taxon>Stappiaceae</taxon>
        <taxon>Roseibium</taxon>
    </lineage>
</organism>
<comment type="caution">
    <text evidence="1">The sequence shown here is derived from an EMBL/GenBank/DDBJ whole genome shotgun (WGS) entry which is preliminary data.</text>
</comment>
<dbReference type="Pfam" id="PF06934">
    <property type="entry name" value="CTI"/>
    <property type="match status" value="1"/>
</dbReference>
<dbReference type="AlphaFoldDB" id="A0A562T2L1"/>
<dbReference type="EMBL" id="VLLF01000004">
    <property type="protein sequence ID" value="TWI87424.1"/>
    <property type="molecule type" value="Genomic_DNA"/>
</dbReference>
<reference evidence="1 2" key="1">
    <citation type="submission" date="2019-07" db="EMBL/GenBank/DDBJ databases">
        <title>Genomic Encyclopedia of Archaeal and Bacterial Type Strains, Phase II (KMG-II): from individual species to whole genera.</title>
        <authorList>
            <person name="Goeker M."/>
        </authorList>
    </citation>
    <scope>NUCLEOTIDE SEQUENCE [LARGE SCALE GENOMIC DNA]</scope>
    <source>
        <strain evidence="1 2">ATCC BAA-252</strain>
    </source>
</reference>
<proteinExistence type="predicted"/>
<sequence>MRFSGGTSLRALACAALIFVIAGCQKSGDDEPTQYPVRAELNQTDRSALEKNWSDIPALVEKRCVVCHGCYDAPCQLKLSSSEGLIRGASKERVYDSGRMQDAPLTRLGIDAHGEAAWRTKGFFPVLKDPSQRDAFPSALISLLELGRANPVPPNKRLPEAIKLKTVRQLSCPAPNELEAYTEEHPMGGMPYGMAALEDTEFQRLISWAKSGDTLPEAPIRIPEPVAAIVGEIETFLNRPDDRHKLTARYIYEHLFLAHLHIEGDGPDRFFRMIRSTSEEGPAPVEIATRRPFDDPGSPFFYRLVPVEGTILHKEHIVYDIGPKRLERYRQLFFSEDWRIDGKPPYSANAGGNPFSTFRPIPARARYQFLLDDALFFVRSFIRGPVCYGQVAVNVIEDRFWVSFLDPDADLSVTNQTYLDAVTPLLELPVSLSDKDIEDRLESFVTGGPLEYARHRYRQYAASPQYQNGPDYDDIWDGDGTNPQAHLTVYRNFDNASVVTGFAGDYPETAWVIDYPLFERIYYDLVAGFDVFGNIEHQLTTRLYMDSLRREGERNFLTFMPANKREAFVAQWYEGDLVAVVDWLRDQPLDTRTPTGISFQSDAPKPEFLQELLTRGGGLWPLSDPINRCAGSACAGPGSLAGTLSEAASQTAPFVRFLPNLSVLLVTGTKQEDPVVFTLAHNKAHTNVAFLFREKERRQPDKDTLTIVPGQFGSYPNFFFTVSSERLADFVAALKTIKNQDQYLEFVARYGVRRSSPAFWETADIVQTALHRQSARQSGLLDLNRYKDP</sequence>
<evidence type="ECO:0000313" key="2">
    <source>
        <dbReference type="Proteomes" id="UP000320593"/>
    </source>
</evidence>
<dbReference type="RefSeq" id="WP_208995072.1">
    <property type="nucleotide sequence ID" value="NZ_SMLY01000081.1"/>
</dbReference>